<keyword evidence="1" id="KW-0479">Metal-binding</keyword>
<dbReference type="InterPro" id="IPR011330">
    <property type="entry name" value="Glyco_hydro/deAcase_b/a-brl"/>
</dbReference>
<dbReference type="GO" id="GO:0016020">
    <property type="term" value="C:membrane"/>
    <property type="evidence" value="ECO:0007669"/>
    <property type="project" value="TreeGrafter"/>
</dbReference>
<keyword evidence="3" id="KW-1133">Transmembrane helix</keyword>
<evidence type="ECO:0000256" key="3">
    <source>
        <dbReference type="SAM" id="Phobius"/>
    </source>
</evidence>
<organism evidence="5 6">
    <name type="scientific">Dictyobacter vulcani</name>
    <dbReference type="NCBI Taxonomy" id="2607529"/>
    <lineage>
        <taxon>Bacteria</taxon>
        <taxon>Bacillati</taxon>
        <taxon>Chloroflexota</taxon>
        <taxon>Ktedonobacteria</taxon>
        <taxon>Ktedonobacterales</taxon>
        <taxon>Dictyobacteraceae</taxon>
        <taxon>Dictyobacter</taxon>
    </lineage>
</organism>
<reference evidence="5 6" key="1">
    <citation type="submission" date="2019-10" db="EMBL/GenBank/DDBJ databases">
        <title>Dictyobacter vulcani sp. nov., within the class Ktedonobacteria, isolated from soil of volcanic Mt. Zao.</title>
        <authorList>
            <person name="Zheng Y."/>
            <person name="Wang C.M."/>
            <person name="Sakai Y."/>
            <person name="Abe K."/>
            <person name="Yokota A."/>
            <person name="Yabe S."/>
        </authorList>
    </citation>
    <scope>NUCLEOTIDE SEQUENCE [LARGE SCALE GENOMIC DNA]</scope>
    <source>
        <strain evidence="5 6">W12</strain>
    </source>
</reference>
<name>A0A5J4KZX7_9CHLR</name>
<dbReference type="GO" id="GO:0016810">
    <property type="term" value="F:hydrolase activity, acting on carbon-nitrogen (but not peptide) bonds"/>
    <property type="evidence" value="ECO:0007669"/>
    <property type="project" value="InterPro"/>
</dbReference>
<sequence>MRQHLYLLFIIGLLSSAMVLGIALFQTHPSAMAHSPHVALTFDDGPQPTFTPQVLNVLQLYHVQATFFCIGSQVRKYPGIVRQTYQDGDVVGNHTWSHPNLTRLSPDEIRSQIRSASTVIQQVTGRAPTLFRPPYDATNATVGRIAAQLGLVQTEWTIDARDWQRPGVAAIVSTVLHSARNGSIIILHDGGGDRSQTVQALPLIIKGLRQRGFTFIVL</sequence>
<feature type="transmembrane region" description="Helical" evidence="3">
    <location>
        <begin position="6"/>
        <end position="25"/>
    </location>
</feature>
<dbReference type="Gene3D" id="3.20.20.370">
    <property type="entry name" value="Glycoside hydrolase/deacetylase"/>
    <property type="match status" value="1"/>
</dbReference>
<dbReference type="RefSeq" id="WP_151759241.1">
    <property type="nucleotide sequence ID" value="NZ_BKZW01000004.1"/>
</dbReference>
<keyword evidence="3" id="KW-0812">Transmembrane</keyword>
<protein>
    <submittedName>
        <fullName evidence="5">Oligosaccharide deacetylase</fullName>
    </submittedName>
</protein>
<feature type="domain" description="NodB homology" evidence="4">
    <location>
        <begin position="36"/>
        <end position="216"/>
    </location>
</feature>
<keyword evidence="2" id="KW-0378">Hydrolase</keyword>
<dbReference type="EMBL" id="BKZW01000004">
    <property type="protein sequence ID" value="GER91619.1"/>
    <property type="molecule type" value="Genomic_DNA"/>
</dbReference>
<dbReference type="AlphaFoldDB" id="A0A5J4KZX7"/>
<dbReference type="SUPFAM" id="SSF88713">
    <property type="entry name" value="Glycoside hydrolase/deacetylase"/>
    <property type="match status" value="1"/>
</dbReference>
<keyword evidence="3" id="KW-0472">Membrane</keyword>
<dbReference type="Pfam" id="PF01522">
    <property type="entry name" value="Polysacc_deac_1"/>
    <property type="match status" value="1"/>
</dbReference>
<evidence type="ECO:0000313" key="6">
    <source>
        <dbReference type="Proteomes" id="UP000326912"/>
    </source>
</evidence>
<accession>A0A5J4KZX7</accession>
<dbReference type="InterPro" id="IPR002509">
    <property type="entry name" value="NODB_dom"/>
</dbReference>
<evidence type="ECO:0000313" key="5">
    <source>
        <dbReference type="EMBL" id="GER91619.1"/>
    </source>
</evidence>
<dbReference type="Proteomes" id="UP000326912">
    <property type="component" value="Unassembled WGS sequence"/>
</dbReference>
<evidence type="ECO:0000256" key="1">
    <source>
        <dbReference type="ARBA" id="ARBA00022723"/>
    </source>
</evidence>
<dbReference type="PANTHER" id="PTHR10587">
    <property type="entry name" value="GLYCOSYL TRANSFERASE-RELATED"/>
    <property type="match status" value="1"/>
</dbReference>
<comment type="caution">
    <text evidence="5">The sequence shown here is derived from an EMBL/GenBank/DDBJ whole genome shotgun (WGS) entry which is preliminary data.</text>
</comment>
<evidence type="ECO:0000256" key="2">
    <source>
        <dbReference type="ARBA" id="ARBA00022801"/>
    </source>
</evidence>
<dbReference type="InterPro" id="IPR050248">
    <property type="entry name" value="Polysacc_deacetylase_ArnD"/>
</dbReference>
<gene>
    <name evidence="5" type="ORF">KDW_57810</name>
</gene>
<evidence type="ECO:0000259" key="4">
    <source>
        <dbReference type="PROSITE" id="PS51677"/>
    </source>
</evidence>
<dbReference type="GO" id="GO:0005975">
    <property type="term" value="P:carbohydrate metabolic process"/>
    <property type="evidence" value="ECO:0007669"/>
    <property type="project" value="InterPro"/>
</dbReference>
<dbReference type="CDD" id="cd10917">
    <property type="entry name" value="CE4_NodB_like_6s_7s"/>
    <property type="match status" value="1"/>
</dbReference>
<dbReference type="GO" id="GO:0046872">
    <property type="term" value="F:metal ion binding"/>
    <property type="evidence" value="ECO:0007669"/>
    <property type="project" value="UniProtKB-KW"/>
</dbReference>
<dbReference type="PANTHER" id="PTHR10587:SF133">
    <property type="entry name" value="CHITIN DEACETYLASE 1-RELATED"/>
    <property type="match status" value="1"/>
</dbReference>
<dbReference type="PROSITE" id="PS51677">
    <property type="entry name" value="NODB"/>
    <property type="match status" value="1"/>
</dbReference>
<proteinExistence type="predicted"/>
<keyword evidence="6" id="KW-1185">Reference proteome</keyword>